<keyword evidence="7 11" id="KW-0547">Nucleotide-binding</keyword>
<dbReference type="NCBIfam" id="TIGR00482">
    <property type="entry name" value="nicotinate (nicotinamide) nucleotide adenylyltransferase"/>
    <property type="match status" value="1"/>
</dbReference>
<keyword evidence="4 11" id="KW-0662">Pyridine nucleotide biosynthesis</keyword>
<dbReference type="InterPro" id="IPR005248">
    <property type="entry name" value="NadD/NMNAT"/>
</dbReference>
<protein>
    <recommendedName>
        <fullName evidence="11">Probable nicotinate-nucleotide adenylyltransferase</fullName>
        <ecNumber evidence="11">2.7.7.18</ecNumber>
    </recommendedName>
    <alternativeName>
        <fullName evidence="11">Deamido-NAD(+) diphosphorylase</fullName>
    </alternativeName>
    <alternativeName>
        <fullName evidence="11">Deamido-NAD(+) pyrophosphorylase</fullName>
    </alternativeName>
    <alternativeName>
        <fullName evidence="11">Nicotinate mononucleotide adenylyltransferase</fullName>
        <shortName evidence="11">NaMN adenylyltransferase</shortName>
    </alternativeName>
</protein>
<name>A0A0W0VLD6_9GAMM</name>
<evidence type="ECO:0000313" key="13">
    <source>
        <dbReference type="EMBL" id="KTD20765.1"/>
    </source>
</evidence>
<comment type="similarity">
    <text evidence="3 11">Belongs to the NadD family.</text>
</comment>
<keyword evidence="6 11" id="KW-0548">Nucleotidyltransferase</keyword>
<dbReference type="OrthoDB" id="5295945at2"/>
<organism evidence="13 14">
    <name type="scientific">Legionella israelensis</name>
    <dbReference type="NCBI Taxonomy" id="454"/>
    <lineage>
        <taxon>Bacteria</taxon>
        <taxon>Pseudomonadati</taxon>
        <taxon>Pseudomonadota</taxon>
        <taxon>Gammaproteobacteria</taxon>
        <taxon>Legionellales</taxon>
        <taxon>Legionellaceae</taxon>
        <taxon>Legionella</taxon>
    </lineage>
</organism>
<dbReference type="Proteomes" id="UP000054761">
    <property type="component" value="Unassembled WGS sequence"/>
</dbReference>
<keyword evidence="5 11" id="KW-0808">Transferase</keyword>
<evidence type="ECO:0000256" key="1">
    <source>
        <dbReference type="ARBA" id="ARBA00002324"/>
    </source>
</evidence>
<dbReference type="NCBIfam" id="NF000839">
    <property type="entry name" value="PRK00071.1-1"/>
    <property type="match status" value="1"/>
</dbReference>
<dbReference type="PATRIC" id="fig|454.4.peg.1808"/>
<dbReference type="EC" id="2.7.7.18" evidence="11"/>
<dbReference type="STRING" id="454.Lisr_1664"/>
<feature type="domain" description="Cytidyltransferase-like" evidence="12">
    <location>
        <begin position="11"/>
        <end position="189"/>
    </location>
</feature>
<dbReference type="NCBIfam" id="NF000840">
    <property type="entry name" value="PRK00071.1-3"/>
    <property type="match status" value="1"/>
</dbReference>
<reference evidence="13 14" key="1">
    <citation type="submission" date="2015-11" db="EMBL/GenBank/DDBJ databases">
        <title>Genomic analysis of 38 Legionella species identifies large and diverse effector repertoires.</title>
        <authorList>
            <person name="Burstein D."/>
            <person name="Amaro F."/>
            <person name="Zusman T."/>
            <person name="Lifshitz Z."/>
            <person name="Cohen O."/>
            <person name="Gilbert J.A."/>
            <person name="Pupko T."/>
            <person name="Shuman H.A."/>
            <person name="Segal G."/>
        </authorList>
    </citation>
    <scope>NUCLEOTIDE SEQUENCE [LARGE SCALE GENOMIC DNA]</scope>
    <source>
        <strain evidence="13 14">Bercovier 4</strain>
    </source>
</reference>
<dbReference type="Gene3D" id="3.40.50.620">
    <property type="entry name" value="HUPs"/>
    <property type="match status" value="1"/>
</dbReference>
<accession>A0A0W0VLD6</accession>
<dbReference type="GO" id="GO:0005524">
    <property type="term" value="F:ATP binding"/>
    <property type="evidence" value="ECO:0007669"/>
    <property type="project" value="UniProtKB-KW"/>
</dbReference>
<evidence type="ECO:0000313" key="14">
    <source>
        <dbReference type="Proteomes" id="UP000054761"/>
    </source>
</evidence>
<dbReference type="CDD" id="cd02165">
    <property type="entry name" value="NMNAT"/>
    <property type="match status" value="1"/>
</dbReference>
<proteinExistence type="inferred from homology"/>
<evidence type="ECO:0000256" key="7">
    <source>
        <dbReference type="ARBA" id="ARBA00022741"/>
    </source>
</evidence>
<evidence type="ECO:0000256" key="10">
    <source>
        <dbReference type="ARBA" id="ARBA00048721"/>
    </source>
</evidence>
<dbReference type="InterPro" id="IPR004821">
    <property type="entry name" value="Cyt_trans-like"/>
</dbReference>
<dbReference type="HAMAP" id="MF_00244">
    <property type="entry name" value="NaMN_adenylyltr"/>
    <property type="match status" value="1"/>
</dbReference>
<keyword evidence="14" id="KW-1185">Reference proteome</keyword>
<comment type="caution">
    <text evidence="13">The sequence shown here is derived from an EMBL/GenBank/DDBJ whole genome shotgun (WGS) entry which is preliminary data.</text>
</comment>
<dbReference type="GO" id="GO:0004515">
    <property type="term" value="F:nicotinate-nucleotide adenylyltransferase activity"/>
    <property type="evidence" value="ECO:0007669"/>
    <property type="project" value="UniProtKB-UniRule"/>
</dbReference>
<dbReference type="AlphaFoldDB" id="A0A0W0VLD6"/>
<dbReference type="RefSeq" id="WP_058502006.1">
    <property type="nucleotide sequence ID" value="NZ_CAAAJA010000019.1"/>
</dbReference>
<comment type="catalytic activity">
    <reaction evidence="10 11">
        <text>nicotinate beta-D-ribonucleotide + ATP + H(+) = deamido-NAD(+) + diphosphate</text>
        <dbReference type="Rhea" id="RHEA:22860"/>
        <dbReference type="ChEBI" id="CHEBI:15378"/>
        <dbReference type="ChEBI" id="CHEBI:30616"/>
        <dbReference type="ChEBI" id="CHEBI:33019"/>
        <dbReference type="ChEBI" id="CHEBI:57502"/>
        <dbReference type="ChEBI" id="CHEBI:58437"/>
        <dbReference type="EC" id="2.7.7.18"/>
    </reaction>
</comment>
<comment type="pathway">
    <text evidence="2 11">Cofactor biosynthesis; NAD(+) biosynthesis; deamido-NAD(+) from nicotinate D-ribonucleotide: step 1/1.</text>
</comment>
<comment type="function">
    <text evidence="1 11">Catalyzes the reversible adenylation of nicotinate mononucleotide (NaMN) to nicotinic acid adenine dinucleotide (NaAD).</text>
</comment>
<keyword evidence="8 11" id="KW-0067">ATP-binding</keyword>
<evidence type="ECO:0000256" key="5">
    <source>
        <dbReference type="ARBA" id="ARBA00022679"/>
    </source>
</evidence>
<dbReference type="Pfam" id="PF01467">
    <property type="entry name" value="CTP_transf_like"/>
    <property type="match status" value="1"/>
</dbReference>
<evidence type="ECO:0000256" key="9">
    <source>
        <dbReference type="ARBA" id="ARBA00023027"/>
    </source>
</evidence>
<dbReference type="GO" id="GO:0009435">
    <property type="term" value="P:NAD+ biosynthetic process"/>
    <property type="evidence" value="ECO:0007669"/>
    <property type="project" value="UniProtKB-UniRule"/>
</dbReference>
<evidence type="ECO:0000256" key="6">
    <source>
        <dbReference type="ARBA" id="ARBA00022695"/>
    </source>
</evidence>
<evidence type="ECO:0000256" key="4">
    <source>
        <dbReference type="ARBA" id="ARBA00022642"/>
    </source>
</evidence>
<evidence type="ECO:0000256" key="11">
    <source>
        <dbReference type="HAMAP-Rule" id="MF_00244"/>
    </source>
</evidence>
<dbReference type="InterPro" id="IPR014729">
    <property type="entry name" value="Rossmann-like_a/b/a_fold"/>
</dbReference>
<gene>
    <name evidence="11 13" type="primary">nadD</name>
    <name evidence="13" type="ORF">Lisr_1664</name>
</gene>
<dbReference type="EMBL" id="LNYH01000096">
    <property type="protein sequence ID" value="KTD20765.1"/>
    <property type="molecule type" value="Genomic_DNA"/>
</dbReference>
<evidence type="ECO:0000256" key="8">
    <source>
        <dbReference type="ARBA" id="ARBA00022840"/>
    </source>
</evidence>
<sequence>MIKKKRLSVAVFGGAFDPVHLGHLKTADFIQSNFNFDHFFFVPCKTTLLKDSAKASTAHRVNMLKLALDNYPDFTIDLREIRRETPSYMVDTLQSYRSEYPKASLSLILGEDAFHKLTQWHQWEKIIQLAHLIVINRPGYHLTNISHGLKQLLKQYETKEKDQILTSKSGLIFRLNAGNHDISSTEIRRTVKSDQTSSIEVTEKVYDYIRKYKLYQ</sequence>
<evidence type="ECO:0000259" key="12">
    <source>
        <dbReference type="Pfam" id="PF01467"/>
    </source>
</evidence>
<dbReference type="SUPFAM" id="SSF52374">
    <property type="entry name" value="Nucleotidylyl transferase"/>
    <property type="match status" value="1"/>
</dbReference>
<dbReference type="UniPathway" id="UPA00253">
    <property type="reaction ID" value="UER00332"/>
</dbReference>
<dbReference type="PANTHER" id="PTHR39321">
    <property type="entry name" value="NICOTINATE-NUCLEOTIDE ADENYLYLTRANSFERASE-RELATED"/>
    <property type="match status" value="1"/>
</dbReference>
<keyword evidence="9 11" id="KW-0520">NAD</keyword>
<evidence type="ECO:0000256" key="2">
    <source>
        <dbReference type="ARBA" id="ARBA00005019"/>
    </source>
</evidence>
<dbReference type="PANTHER" id="PTHR39321:SF3">
    <property type="entry name" value="PHOSPHOPANTETHEINE ADENYLYLTRANSFERASE"/>
    <property type="match status" value="1"/>
</dbReference>
<evidence type="ECO:0000256" key="3">
    <source>
        <dbReference type="ARBA" id="ARBA00009014"/>
    </source>
</evidence>